<evidence type="ECO:0000313" key="3">
    <source>
        <dbReference type="Proteomes" id="UP000386466"/>
    </source>
</evidence>
<feature type="region of interest" description="Disordered" evidence="1">
    <location>
        <begin position="55"/>
        <end position="75"/>
    </location>
</feature>
<proteinExistence type="predicted"/>
<accession>A0A485NN22</accession>
<gene>
    <name evidence="2" type="ORF">LYPA_23C011158</name>
</gene>
<evidence type="ECO:0000256" key="1">
    <source>
        <dbReference type="SAM" id="MobiDB-lite"/>
    </source>
</evidence>
<dbReference type="Proteomes" id="UP000386466">
    <property type="component" value="Unassembled WGS sequence"/>
</dbReference>
<keyword evidence="3" id="KW-1185">Reference proteome</keyword>
<dbReference type="Gene3D" id="2.70.160.11">
    <property type="entry name" value="Hnrnp arginine n-methyltransferase1"/>
    <property type="match status" value="1"/>
</dbReference>
<dbReference type="EMBL" id="CAAGRJ010018372">
    <property type="protein sequence ID" value="VFV33649.1"/>
    <property type="molecule type" value="Genomic_DNA"/>
</dbReference>
<name>A0A485NN22_LYNPA</name>
<sequence length="75" mass="8157">MRLSHARIKDTAIKEPLVEVVIHTVKVADLAFTPPFCLQVKRNDHVHTLVAYFHSGSLSGPRGRASPPAPSPSTC</sequence>
<reference evidence="2 3" key="1">
    <citation type="submission" date="2019-01" db="EMBL/GenBank/DDBJ databases">
        <authorList>
            <person name="Alioto T."/>
            <person name="Alioto T."/>
        </authorList>
    </citation>
    <scope>NUCLEOTIDE SEQUENCE [LARGE SCALE GENOMIC DNA]</scope>
</reference>
<organism evidence="2 3">
    <name type="scientific">Lynx pardinus</name>
    <name type="common">Iberian lynx</name>
    <name type="synonym">Felis pardina</name>
    <dbReference type="NCBI Taxonomy" id="191816"/>
    <lineage>
        <taxon>Eukaryota</taxon>
        <taxon>Metazoa</taxon>
        <taxon>Chordata</taxon>
        <taxon>Craniata</taxon>
        <taxon>Vertebrata</taxon>
        <taxon>Euteleostomi</taxon>
        <taxon>Mammalia</taxon>
        <taxon>Eutheria</taxon>
        <taxon>Laurasiatheria</taxon>
        <taxon>Carnivora</taxon>
        <taxon>Feliformia</taxon>
        <taxon>Felidae</taxon>
        <taxon>Felinae</taxon>
        <taxon>Lynx</taxon>
    </lineage>
</organism>
<evidence type="ECO:0000313" key="2">
    <source>
        <dbReference type="EMBL" id="VFV33649.1"/>
    </source>
</evidence>
<dbReference type="AlphaFoldDB" id="A0A485NN22"/>
<protein>
    <submittedName>
        <fullName evidence="2">Protein arginine</fullName>
    </submittedName>
</protein>